<dbReference type="AlphaFoldDB" id="A0A9W8NM56"/>
<comment type="caution">
    <text evidence="1">The sequence shown here is derived from an EMBL/GenBank/DDBJ whole genome shotgun (WGS) entry which is preliminary data.</text>
</comment>
<evidence type="ECO:0000313" key="1">
    <source>
        <dbReference type="EMBL" id="KAJ3579170.1"/>
    </source>
</evidence>
<keyword evidence="2" id="KW-1185">Reference proteome</keyword>
<reference evidence="1" key="1">
    <citation type="submission" date="2022-07" db="EMBL/GenBank/DDBJ databases">
        <title>Genome Sequence of Xylaria arbuscula.</title>
        <authorList>
            <person name="Buettner E."/>
        </authorList>
    </citation>
    <scope>NUCLEOTIDE SEQUENCE</scope>
    <source>
        <strain evidence="1">VT107</strain>
    </source>
</reference>
<proteinExistence type="predicted"/>
<dbReference type="Proteomes" id="UP001148614">
    <property type="component" value="Unassembled WGS sequence"/>
</dbReference>
<sequence length="221" mass="24971">MMDSRPVTACPEAAYVPRVKTAEPSWTYGYDYIEIIVLWDLEVLGGPRGGQVCMGDTHCPRNFEPSSRFVISDRRRTKRDGVEKWRKLLLWTATTASLVLDASSSVEQERHDRKLEMGREIHKTLGLTLLDDKGTFGQEITALLDQAIDLDKDISRQATKVYWNFGDGRNPEAWGLDEAENVVRTIVIAPAMIRWGTSSGGHFDVQNELLPIEHGRGDERI</sequence>
<dbReference type="EMBL" id="JANPWZ010000124">
    <property type="protein sequence ID" value="KAJ3579170.1"/>
    <property type="molecule type" value="Genomic_DNA"/>
</dbReference>
<organism evidence="1 2">
    <name type="scientific">Xylaria arbuscula</name>
    <dbReference type="NCBI Taxonomy" id="114810"/>
    <lineage>
        <taxon>Eukaryota</taxon>
        <taxon>Fungi</taxon>
        <taxon>Dikarya</taxon>
        <taxon>Ascomycota</taxon>
        <taxon>Pezizomycotina</taxon>
        <taxon>Sordariomycetes</taxon>
        <taxon>Xylariomycetidae</taxon>
        <taxon>Xylariales</taxon>
        <taxon>Xylariaceae</taxon>
        <taxon>Xylaria</taxon>
    </lineage>
</organism>
<gene>
    <name evidence="1" type="ORF">NPX13_g1390</name>
</gene>
<protein>
    <submittedName>
        <fullName evidence="1">Uncharacterized protein</fullName>
    </submittedName>
</protein>
<accession>A0A9W8NM56</accession>
<evidence type="ECO:0000313" key="2">
    <source>
        <dbReference type="Proteomes" id="UP001148614"/>
    </source>
</evidence>
<name>A0A9W8NM56_9PEZI</name>